<evidence type="ECO:0000313" key="1">
    <source>
        <dbReference type="EMBL" id="KAF2557930.1"/>
    </source>
</evidence>
<gene>
    <name evidence="1" type="ORF">F2Q68_00017445</name>
</gene>
<dbReference type="EMBL" id="QGKW02001940">
    <property type="protein sequence ID" value="KAF2557930.1"/>
    <property type="molecule type" value="Genomic_DNA"/>
</dbReference>
<evidence type="ECO:0000313" key="2">
    <source>
        <dbReference type="Proteomes" id="UP000712281"/>
    </source>
</evidence>
<organism evidence="1 2">
    <name type="scientific">Brassica cretica</name>
    <name type="common">Mustard</name>
    <dbReference type="NCBI Taxonomy" id="69181"/>
    <lineage>
        <taxon>Eukaryota</taxon>
        <taxon>Viridiplantae</taxon>
        <taxon>Streptophyta</taxon>
        <taxon>Embryophyta</taxon>
        <taxon>Tracheophyta</taxon>
        <taxon>Spermatophyta</taxon>
        <taxon>Magnoliopsida</taxon>
        <taxon>eudicotyledons</taxon>
        <taxon>Gunneridae</taxon>
        <taxon>Pentapetalae</taxon>
        <taxon>rosids</taxon>
        <taxon>malvids</taxon>
        <taxon>Brassicales</taxon>
        <taxon>Brassicaceae</taxon>
        <taxon>Brassiceae</taxon>
        <taxon>Brassica</taxon>
    </lineage>
</organism>
<reference evidence="1" key="1">
    <citation type="submission" date="2019-12" db="EMBL/GenBank/DDBJ databases">
        <title>Genome sequencing and annotation of Brassica cretica.</title>
        <authorList>
            <person name="Studholme D.J."/>
            <person name="Sarris P.F."/>
        </authorList>
    </citation>
    <scope>NUCLEOTIDE SEQUENCE</scope>
    <source>
        <strain evidence="1">PFS-001/15</strain>
        <tissue evidence="1">Leaf</tissue>
    </source>
</reference>
<dbReference type="Proteomes" id="UP000712281">
    <property type="component" value="Unassembled WGS sequence"/>
</dbReference>
<comment type="caution">
    <text evidence="1">The sequence shown here is derived from an EMBL/GenBank/DDBJ whole genome shotgun (WGS) entry which is preliminary data.</text>
</comment>
<proteinExistence type="predicted"/>
<accession>A0A8S9HLK1</accession>
<dbReference type="AlphaFoldDB" id="A0A8S9HLK1"/>
<sequence length="261" mass="28535">MFTSLMSVDCQGFDTYHVLLLHLVHLAMTLFPASVQCFLFDIRGSLVLLCVSFEQAFPSKDFLKGMCVWRPLSWVFLRFSADRAMDSGIASLSGAIAWASDSESLFVEPLGVILPSSAFLARLVCACVPLGDSLSVLGGQSESRMSEQWATIPGQAVQAGPSIDVVTNDCLSQNGFHVLQDIREEGEIDEDEEKDEGEVKQFTDEVVGNEADLTDTTSVVTQRQCSSQRSRGRGAKKTIVNSRALVHAISQQQKGQNITKH</sequence>
<protein>
    <submittedName>
        <fullName evidence="1">Uncharacterized protein</fullName>
    </submittedName>
</protein>
<name>A0A8S9HLK1_BRACR</name>